<evidence type="ECO:0000313" key="2">
    <source>
        <dbReference type="EMBL" id="OAS14992.1"/>
    </source>
</evidence>
<dbReference type="Gene3D" id="2.60.40.10">
    <property type="entry name" value="Immunoglobulins"/>
    <property type="match status" value="1"/>
</dbReference>
<dbReference type="Pfam" id="PF00041">
    <property type="entry name" value="fn3"/>
    <property type="match status" value="1"/>
</dbReference>
<dbReference type="SMART" id="SM00060">
    <property type="entry name" value="FN3"/>
    <property type="match status" value="1"/>
</dbReference>
<dbReference type="Proteomes" id="UP000078454">
    <property type="component" value="Unassembled WGS sequence"/>
</dbReference>
<dbReference type="AlphaFoldDB" id="A0A198A1L5"/>
<evidence type="ECO:0000313" key="3">
    <source>
        <dbReference type="Proteomes" id="UP000078454"/>
    </source>
</evidence>
<comment type="caution">
    <text evidence="2">The sequence shown here is derived from an EMBL/GenBank/DDBJ whole genome shotgun (WGS) entry which is preliminary data.</text>
</comment>
<sequence>MPTGSRVQLQQKRATSILTALPTATFAYSGKLINGLPVILGSDQLHTTSADTNVTGNDVYNSNQVTDTTPPAVPMGLVAESGQDSSVPLSWSAVTTPDLASYKIYIDGVYANTLPATQTSYVVHGLTNGIQYSFQISVFDLQSPSNESLKSTEATATPKAPTVNRALLVVTLVNGLEKEYDLSMTEVNAFITWYNGRAEGTGSEVYAFNKTFNLAYFLSRKDYIALVKLKLSKLVNMRLLHLNKD</sequence>
<dbReference type="STRING" id="1850517.A8708_14335"/>
<reference evidence="2 3" key="1">
    <citation type="submission" date="2016-05" db="EMBL/GenBank/DDBJ databases">
        <title>Paenibacillus sp. 1ZS3-15 nov., isolated from the rhizosphere soil.</title>
        <authorList>
            <person name="Zhang X.X."/>
            <person name="Zhang J."/>
        </authorList>
    </citation>
    <scope>NUCLEOTIDE SEQUENCE [LARGE SCALE GENOMIC DNA]</scope>
    <source>
        <strain evidence="2 3">1ZS3-15</strain>
    </source>
</reference>
<feature type="domain" description="Fibronectin type-III" evidence="1">
    <location>
        <begin position="73"/>
        <end position="160"/>
    </location>
</feature>
<dbReference type="CDD" id="cd00063">
    <property type="entry name" value="FN3"/>
    <property type="match status" value="1"/>
</dbReference>
<dbReference type="InterPro" id="IPR036116">
    <property type="entry name" value="FN3_sf"/>
</dbReference>
<organism evidence="2 3">
    <name type="scientific">Paenibacillus oryzisoli</name>
    <dbReference type="NCBI Taxonomy" id="1850517"/>
    <lineage>
        <taxon>Bacteria</taxon>
        <taxon>Bacillati</taxon>
        <taxon>Bacillota</taxon>
        <taxon>Bacilli</taxon>
        <taxon>Bacillales</taxon>
        <taxon>Paenibacillaceae</taxon>
        <taxon>Paenibacillus</taxon>
    </lineage>
</organism>
<name>A0A198A1L5_9BACL</name>
<gene>
    <name evidence="2" type="ORF">A8708_14335</name>
</gene>
<proteinExistence type="predicted"/>
<dbReference type="RefSeq" id="WP_068668795.1">
    <property type="nucleotide sequence ID" value="NZ_LYPB01000086.1"/>
</dbReference>
<dbReference type="SUPFAM" id="SSF49265">
    <property type="entry name" value="Fibronectin type III"/>
    <property type="match status" value="1"/>
</dbReference>
<dbReference type="EMBL" id="LYPB01000086">
    <property type="protein sequence ID" value="OAS14992.1"/>
    <property type="molecule type" value="Genomic_DNA"/>
</dbReference>
<dbReference type="InterPro" id="IPR013783">
    <property type="entry name" value="Ig-like_fold"/>
</dbReference>
<dbReference type="PROSITE" id="PS50853">
    <property type="entry name" value="FN3"/>
    <property type="match status" value="1"/>
</dbReference>
<evidence type="ECO:0000259" key="1">
    <source>
        <dbReference type="PROSITE" id="PS50853"/>
    </source>
</evidence>
<dbReference type="OrthoDB" id="1937631at2"/>
<keyword evidence="3" id="KW-1185">Reference proteome</keyword>
<dbReference type="InterPro" id="IPR003961">
    <property type="entry name" value="FN3_dom"/>
</dbReference>
<protein>
    <recommendedName>
        <fullName evidence="1">Fibronectin type-III domain-containing protein</fullName>
    </recommendedName>
</protein>
<accession>A0A198A1L5</accession>